<dbReference type="Proteomes" id="UP000494040">
    <property type="component" value="Unassembled WGS sequence"/>
</dbReference>
<name>A0A8I6R7J5_CIMLE</name>
<dbReference type="AlphaFoldDB" id="A0A8I6R7J5"/>
<dbReference type="KEGG" id="clec:106661433"/>
<dbReference type="EnsemblMetazoa" id="XM_014384814.2">
    <property type="protein sequence ID" value="XP_014240300.1"/>
    <property type="gene ID" value="LOC106661433"/>
</dbReference>
<evidence type="ECO:0000313" key="2">
    <source>
        <dbReference type="Proteomes" id="UP000494040"/>
    </source>
</evidence>
<proteinExistence type="predicted"/>
<accession>A0A8I6R7J5</accession>
<dbReference type="GeneID" id="106661433"/>
<dbReference type="RefSeq" id="XP_014240300.1">
    <property type="nucleotide sequence ID" value="XM_014384814.2"/>
</dbReference>
<evidence type="ECO:0000313" key="1">
    <source>
        <dbReference type="EnsemblMetazoa" id="XP_014240300.1"/>
    </source>
</evidence>
<organism evidence="1 2">
    <name type="scientific">Cimex lectularius</name>
    <name type="common">Bed bug</name>
    <name type="synonym">Acanthia lectularia</name>
    <dbReference type="NCBI Taxonomy" id="79782"/>
    <lineage>
        <taxon>Eukaryota</taxon>
        <taxon>Metazoa</taxon>
        <taxon>Ecdysozoa</taxon>
        <taxon>Arthropoda</taxon>
        <taxon>Hexapoda</taxon>
        <taxon>Insecta</taxon>
        <taxon>Pterygota</taxon>
        <taxon>Neoptera</taxon>
        <taxon>Paraneoptera</taxon>
        <taxon>Hemiptera</taxon>
        <taxon>Heteroptera</taxon>
        <taxon>Panheteroptera</taxon>
        <taxon>Cimicomorpha</taxon>
        <taxon>Cimicidae</taxon>
        <taxon>Cimex</taxon>
    </lineage>
</organism>
<sequence>MNIEQGKKFDSILKYLNNKLLEPSRLGDGKSSPEAFDHMNRRISTLDNNISDSLRFWEERKENDYSDSAKMLIDDLTSELDKIEAYGSNHGYICYNSNASSPQDNCENSTDFVSPDLQNSILKDQSIINHKVASKRFIGKKLLFDGAD</sequence>
<protein>
    <submittedName>
        <fullName evidence="1">Uncharacterized protein</fullName>
    </submittedName>
</protein>
<reference evidence="1" key="1">
    <citation type="submission" date="2022-01" db="UniProtKB">
        <authorList>
            <consortium name="EnsemblMetazoa"/>
        </authorList>
    </citation>
    <scope>IDENTIFICATION</scope>
</reference>
<keyword evidence="2" id="KW-1185">Reference proteome</keyword>